<dbReference type="AlphaFoldDB" id="A0A423XAV7"/>
<protein>
    <recommendedName>
        <fullName evidence="2">BRCT domain-containing protein</fullName>
    </recommendedName>
</protein>
<organism evidence="3 4">
    <name type="scientific">Cytospora leucostoma</name>
    <dbReference type="NCBI Taxonomy" id="1230097"/>
    <lineage>
        <taxon>Eukaryota</taxon>
        <taxon>Fungi</taxon>
        <taxon>Dikarya</taxon>
        <taxon>Ascomycota</taxon>
        <taxon>Pezizomycotina</taxon>
        <taxon>Sordariomycetes</taxon>
        <taxon>Sordariomycetidae</taxon>
        <taxon>Diaporthales</taxon>
        <taxon>Cytosporaceae</taxon>
        <taxon>Cytospora</taxon>
    </lineage>
</organism>
<dbReference type="InterPro" id="IPR001357">
    <property type="entry name" value="BRCT_dom"/>
</dbReference>
<evidence type="ECO:0000313" key="4">
    <source>
        <dbReference type="Proteomes" id="UP000285146"/>
    </source>
</evidence>
<proteinExistence type="predicted"/>
<dbReference type="InParanoid" id="A0A423XAV7"/>
<reference evidence="3 4" key="1">
    <citation type="submission" date="2015-09" db="EMBL/GenBank/DDBJ databases">
        <title>Host preference determinants of Valsa canker pathogens revealed by comparative genomics.</title>
        <authorList>
            <person name="Yin Z."/>
            <person name="Huang L."/>
        </authorList>
    </citation>
    <scope>NUCLEOTIDE SEQUENCE [LARGE SCALE GENOMIC DNA]</scope>
    <source>
        <strain evidence="3 4">SXYLt</strain>
    </source>
</reference>
<gene>
    <name evidence="3" type="ORF">VPNG_05943</name>
</gene>
<dbReference type="STRING" id="1230097.A0A423XAV7"/>
<evidence type="ECO:0000313" key="3">
    <source>
        <dbReference type="EMBL" id="ROW13070.1"/>
    </source>
</evidence>
<comment type="caution">
    <text evidence="3">The sequence shown here is derived from an EMBL/GenBank/DDBJ whole genome shotgun (WGS) entry which is preliminary data.</text>
</comment>
<dbReference type="PROSITE" id="PS50172">
    <property type="entry name" value="BRCT"/>
    <property type="match status" value="1"/>
</dbReference>
<dbReference type="CDD" id="cd00027">
    <property type="entry name" value="BRCT"/>
    <property type="match status" value="1"/>
</dbReference>
<name>A0A423XAV7_9PEZI</name>
<feature type="compositionally biased region" description="Basic and acidic residues" evidence="1">
    <location>
        <begin position="136"/>
        <end position="145"/>
    </location>
</feature>
<evidence type="ECO:0000259" key="2">
    <source>
        <dbReference type="PROSITE" id="PS50172"/>
    </source>
</evidence>
<dbReference type="OrthoDB" id="342264at2759"/>
<dbReference type="InterPro" id="IPR036420">
    <property type="entry name" value="BRCT_dom_sf"/>
</dbReference>
<evidence type="ECO:0000256" key="1">
    <source>
        <dbReference type="SAM" id="MobiDB-lite"/>
    </source>
</evidence>
<keyword evidence="4" id="KW-1185">Reference proteome</keyword>
<dbReference type="Pfam" id="PF12738">
    <property type="entry name" value="PTCB-BRCT"/>
    <property type="match status" value="1"/>
</dbReference>
<feature type="region of interest" description="Disordered" evidence="1">
    <location>
        <begin position="126"/>
        <end position="195"/>
    </location>
</feature>
<dbReference type="Proteomes" id="UP000285146">
    <property type="component" value="Unassembled WGS sequence"/>
</dbReference>
<dbReference type="EMBL" id="LKEB01000022">
    <property type="protein sequence ID" value="ROW13070.1"/>
    <property type="molecule type" value="Genomic_DNA"/>
</dbReference>
<feature type="domain" description="BRCT" evidence="2">
    <location>
        <begin position="1"/>
        <end position="86"/>
    </location>
</feature>
<accession>A0A423XAV7</accession>
<sequence>MSVHLHGVVVCIAGDLPTEAGSPQWTDENIKGWLEPRGGKFVDEMDESVTHLLCSKKAFQANSKKVRYARRKECEIVTYEWLDDTILLYDQLKRKAPPSLYHPGEDRPEKEILALYTKKPRAIEKAPVTTDISGPLKEKDQETVAKKATQRPASLNEKQRVLAADNQTKGGPKPTGDRHSGVVKQKPRTGDGAKRQLAGLPRALAAAMTYSGQKPASSLKRKRSVTVDPQPVKAARLAHKKTAAFDDLGNVRAARH</sequence>
<feature type="region of interest" description="Disordered" evidence="1">
    <location>
        <begin position="211"/>
        <end position="234"/>
    </location>
</feature>
<dbReference type="Gene3D" id="3.40.50.10190">
    <property type="entry name" value="BRCT domain"/>
    <property type="match status" value="1"/>
</dbReference>
<dbReference type="SUPFAM" id="SSF52113">
    <property type="entry name" value="BRCT domain"/>
    <property type="match status" value="1"/>
</dbReference>